<reference evidence="1 2" key="1">
    <citation type="submission" date="2019-10" db="EMBL/GenBank/DDBJ databases">
        <authorList>
            <person name="Palmer J.M."/>
        </authorList>
    </citation>
    <scope>NUCLEOTIDE SEQUENCE [LARGE SCALE GENOMIC DNA]</scope>
    <source>
        <strain evidence="1 2">TWF696</strain>
    </source>
</reference>
<dbReference type="Proteomes" id="UP001375240">
    <property type="component" value="Unassembled WGS sequence"/>
</dbReference>
<dbReference type="InterPro" id="IPR036291">
    <property type="entry name" value="NAD(P)-bd_dom_sf"/>
</dbReference>
<proteinExistence type="predicted"/>
<dbReference type="AlphaFoldDB" id="A0AAV9UNP9"/>
<dbReference type="PANTHER" id="PTHR14097">
    <property type="entry name" value="OXIDOREDUCTASE HTATIP2"/>
    <property type="match status" value="1"/>
</dbReference>
<organism evidence="1 2">
    <name type="scientific">Orbilia brochopaga</name>
    <dbReference type="NCBI Taxonomy" id="3140254"/>
    <lineage>
        <taxon>Eukaryota</taxon>
        <taxon>Fungi</taxon>
        <taxon>Dikarya</taxon>
        <taxon>Ascomycota</taxon>
        <taxon>Pezizomycotina</taxon>
        <taxon>Orbiliomycetes</taxon>
        <taxon>Orbiliales</taxon>
        <taxon>Orbiliaceae</taxon>
        <taxon>Orbilia</taxon>
    </lineage>
</organism>
<protein>
    <recommendedName>
        <fullName evidence="3">NAD(P)-binding domain-containing protein</fullName>
    </recommendedName>
</protein>
<keyword evidence="2" id="KW-1185">Reference proteome</keyword>
<dbReference type="EMBL" id="JAVHNQ010000006">
    <property type="protein sequence ID" value="KAK6343837.1"/>
    <property type="molecule type" value="Genomic_DNA"/>
</dbReference>
<gene>
    <name evidence="1" type="ORF">TWF696_007493</name>
</gene>
<name>A0AAV9UNP9_9PEZI</name>
<dbReference type="PANTHER" id="PTHR14097:SF9">
    <property type="entry name" value="EPIMERASE, PUTATIVE (AFU_ORTHOLOGUE AFUA_8G07320)-RELATED"/>
    <property type="match status" value="1"/>
</dbReference>
<evidence type="ECO:0000313" key="1">
    <source>
        <dbReference type="EMBL" id="KAK6343837.1"/>
    </source>
</evidence>
<sequence length="231" mass="25581">MKIILTGVTGYLGPEVLLQCVANERITSIVTLARRDLAPEFQNEGKITAIKVDEFGEYSDDVLEKMEGAGGCIWMMGTTPSKAVGVPMETLHKINVDWPSKSAKIFSEKLSPPDGAKFRFIYTSGFMVPGPEVLDKKMWFAEDTRKSRSWTEKYILEVEKDGRLEAVFAKPALITNGEPFLGRLSGGRWSVSIQAITAAFIDVILNGSDKQTLWNADLRERGAIAIKKFAT</sequence>
<evidence type="ECO:0008006" key="3">
    <source>
        <dbReference type="Google" id="ProtNLM"/>
    </source>
</evidence>
<evidence type="ECO:0000313" key="2">
    <source>
        <dbReference type="Proteomes" id="UP001375240"/>
    </source>
</evidence>
<dbReference type="SUPFAM" id="SSF51735">
    <property type="entry name" value="NAD(P)-binding Rossmann-fold domains"/>
    <property type="match status" value="1"/>
</dbReference>
<dbReference type="Gene3D" id="3.40.50.720">
    <property type="entry name" value="NAD(P)-binding Rossmann-like Domain"/>
    <property type="match status" value="1"/>
</dbReference>
<comment type="caution">
    <text evidence="1">The sequence shown here is derived from an EMBL/GenBank/DDBJ whole genome shotgun (WGS) entry which is preliminary data.</text>
</comment>
<accession>A0AAV9UNP9</accession>